<dbReference type="RefSeq" id="WP_211547193.1">
    <property type="nucleotide sequence ID" value="NZ_JAGTUF010000004.1"/>
</dbReference>
<dbReference type="InterPro" id="IPR050709">
    <property type="entry name" value="Biotin_Carboxyl_Carrier/Decarb"/>
</dbReference>
<sequence>MQKKLRITVEGKVYDVLVEELTENGYAAPTYPSIAGTGVPSLVAASPMAAPPPVAAAAPAVAGAGDEISPLAGMVESILVSVGQTVADGDKIAVIEAMKMKTPVHAHRGGTVTAIAVTPGQAVDAGHVLLSIG</sequence>
<dbReference type="PROSITE" id="PS50968">
    <property type="entry name" value="BIOTINYL_LIPOYL"/>
    <property type="match status" value="1"/>
</dbReference>
<dbReference type="InterPro" id="IPR000089">
    <property type="entry name" value="Biotin_lipoyl"/>
</dbReference>
<evidence type="ECO:0000259" key="2">
    <source>
        <dbReference type="PROSITE" id="PS50968"/>
    </source>
</evidence>
<dbReference type="Pfam" id="PF00364">
    <property type="entry name" value="Biotin_lipoyl"/>
    <property type="match status" value="1"/>
</dbReference>
<dbReference type="PANTHER" id="PTHR45266">
    <property type="entry name" value="OXALOACETATE DECARBOXYLASE ALPHA CHAIN"/>
    <property type="match status" value="1"/>
</dbReference>
<accession>A0ABS5IAI2</accession>
<evidence type="ECO:0000313" key="4">
    <source>
        <dbReference type="Proteomes" id="UP000680714"/>
    </source>
</evidence>
<dbReference type="CDD" id="cd06850">
    <property type="entry name" value="biotinyl_domain"/>
    <property type="match status" value="1"/>
</dbReference>
<comment type="caution">
    <text evidence="3">The sequence shown here is derived from an EMBL/GenBank/DDBJ whole genome shotgun (WGS) entry which is preliminary data.</text>
</comment>
<keyword evidence="1" id="KW-0092">Biotin</keyword>
<feature type="domain" description="Lipoyl-binding" evidence="2">
    <location>
        <begin position="61"/>
        <end position="133"/>
    </location>
</feature>
<organism evidence="3 4">
    <name type="scientific">Magnetospirillum sulfuroxidans</name>
    <dbReference type="NCBI Taxonomy" id="611300"/>
    <lineage>
        <taxon>Bacteria</taxon>
        <taxon>Pseudomonadati</taxon>
        <taxon>Pseudomonadota</taxon>
        <taxon>Alphaproteobacteria</taxon>
        <taxon>Rhodospirillales</taxon>
        <taxon>Rhodospirillaceae</taxon>
        <taxon>Magnetospirillum</taxon>
    </lineage>
</organism>
<dbReference type="PANTHER" id="PTHR45266:SF3">
    <property type="entry name" value="OXALOACETATE DECARBOXYLASE ALPHA CHAIN"/>
    <property type="match status" value="1"/>
</dbReference>
<reference evidence="3 4" key="1">
    <citation type="submission" date="2021-04" db="EMBL/GenBank/DDBJ databases">
        <title>Magnetospirillum sulfuroxidans sp. nov., a facultative chemolithoautotrophic sulfur-oxidizing alphaproteobacterium isolated from freshwater sediment and proposals for Paramagetospirillum gen. nov., and Magnetospirillaceae fam. nov.</title>
        <authorList>
            <person name="Koziaeva V."/>
            <person name="Geelhoed J.S."/>
            <person name="Sorokin D.Y."/>
            <person name="Grouzdev D.S."/>
        </authorList>
    </citation>
    <scope>NUCLEOTIDE SEQUENCE [LARGE SCALE GENOMIC DNA]</scope>
    <source>
        <strain evidence="3 4">J10</strain>
    </source>
</reference>
<dbReference type="InterPro" id="IPR011053">
    <property type="entry name" value="Single_hybrid_motif"/>
</dbReference>
<dbReference type="Proteomes" id="UP000680714">
    <property type="component" value="Unassembled WGS sequence"/>
</dbReference>
<keyword evidence="4" id="KW-1185">Reference proteome</keyword>
<proteinExistence type="predicted"/>
<dbReference type="EMBL" id="JAGTUF010000004">
    <property type="protein sequence ID" value="MBR9971439.1"/>
    <property type="molecule type" value="Genomic_DNA"/>
</dbReference>
<evidence type="ECO:0000256" key="1">
    <source>
        <dbReference type="ARBA" id="ARBA00023267"/>
    </source>
</evidence>
<dbReference type="Gene3D" id="2.40.50.100">
    <property type="match status" value="1"/>
</dbReference>
<name>A0ABS5IAI2_9PROT</name>
<dbReference type="InterPro" id="IPR001882">
    <property type="entry name" value="Biotin_BS"/>
</dbReference>
<evidence type="ECO:0000313" key="3">
    <source>
        <dbReference type="EMBL" id="MBR9971439.1"/>
    </source>
</evidence>
<gene>
    <name evidence="3" type="ORF">KEC16_06915</name>
</gene>
<dbReference type="PROSITE" id="PS00188">
    <property type="entry name" value="BIOTIN"/>
    <property type="match status" value="1"/>
</dbReference>
<dbReference type="SUPFAM" id="SSF51230">
    <property type="entry name" value="Single hybrid motif"/>
    <property type="match status" value="1"/>
</dbReference>
<protein>
    <submittedName>
        <fullName evidence="3">Acetyl-CoA carboxylase biotin carboxyl carrier protein subunit</fullName>
    </submittedName>
</protein>